<evidence type="ECO:0000256" key="1">
    <source>
        <dbReference type="SAM" id="MobiDB-lite"/>
    </source>
</evidence>
<reference evidence="2" key="1">
    <citation type="submission" date="2024-08" db="EMBL/GenBank/DDBJ databases">
        <authorList>
            <person name="Chaddad Z."/>
            <person name="Lamrabet M."/>
            <person name="Bouhnik O."/>
            <person name="Alami S."/>
            <person name="Wipf D."/>
            <person name="Courty P.E."/>
            <person name="Missbah El Idrissi M."/>
        </authorList>
    </citation>
    <scope>NUCLEOTIDE SEQUENCE</scope>
    <source>
        <strain evidence="2">LLZ17</strain>
    </source>
</reference>
<protein>
    <submittedName>
        <fullName evidence="2">Uncharacterized protein</fullName>
    </submittedName>
</protein>
<evidence type="ECO:0000313" key="2">
    <source>
        <dbReference type="EMBL" id="XDV59591.1"/>
    </source>
</evidence>
<feature type="compositionally biased region" description="Basic and acidic residues" evidence="1">
    <location>
        <begin position="30"/>
        <end position="45"/>
    </location>
</feature>
<gene>
    <name evidence="2" type="ORF">AB8Z38_09555</name>
</gene>
<dbReference type="AlphaFoldDB" id="A0AB39XQX8"/>
<sequence length="62" mass="6627">MPTPKSSHDLPKSAVRKDKARSMREALIADADKTDVAGRDLEHGDGGTLGMPTKPSDLSHDD</sequence>
<accession>A0AB39XQX8</accession>
<dbReference type="RefSeq" id="WP_369724535.1">
    <property type="nucleotide sequence ID" value="NZ_CP165734.1"/>
</dbReference>
<dbReference type="EMBL" id="CP165734">
    <property type="protein sequence ID" value="XDV59591.1"/>
    <property type="molecule type" value="Genomic_DNA"/>
</dbReference>
<name>A0AB39XQX8_9BRAD</name>
<organism evidence="2">
    <name type="scientific">Bradyrhizobium sp. LLZ17</name>
    <dbReference type="NCBI Taxonomy" id="3239388"/>
    <lineage>
        <taxon>Bacteria</taxon>
        <taxon>Pseudomonadati</taxon>
        <taxon>Pseudomonadota</taxon>
        <taxon>Alphaproteobacteria</taxon>
        <taxon>Hyphomicrobiales</taxon>
        <taxon>Nitrobacteraceae</taxon>
        <taxon>Bradyrhizobium</taxon>
    </lineage>
</organism>
<feature type="compositionally biased region" description="Basic and acidic residues" evidence="1">
    <location>
        <begin position="1"/>
        <end position="24"/>
    </location>
</feature>
<feature type="region of interest" description="Disordered" evidence="1">
    <location>
        <begin position="1"/>
        <end position="62"/>
    </location>
</feature>
<proteinExistence type="predicted"/>